<keyword evidence="11" id="KW-0804">Transcription</keyword>
<dbReference type="STRING" id="104452.A0A0L7KS51"/>
<dbReference type="PANTHER" id="PTHR48033:SF9">
    <property type="entry name" value="TAR DNA-BINDING PROTEIN 43"/>
    <property type="match status" value="1"/>
</dbReference>
<feature type="domain" description="RRM" evidence="16">
    <location>
        <begin position="105"/>
        <end position="183"/>
    </location>
</feature>
<dbReference type="InterPro" id="IPR041105">
    <property type="entry name" value="TDP-43_N"/>
</dbReference>
<evidence type="ECO:0000259" key="16">
    <source>
        <dbReference type="PROSITE" id="PS50102"/>
    </source>
</evidence>
<dbReference type="CDD" id="cd19609">
    <property type="entry name" value="NTD_TDP-43"/>
    <property type="match status" value="1"/>
</dbReference>
<dbReference type="GO" id="GO:0008380">
    <property type="term" value="P:RNA splicing"/>
    <property type="evidence" value="ECO:0007669"/>
    <property type="project" value="UniProtKB-KW"/>
</dbReference>
<dbReference type="InterPro" id="IPR012677">
    <property type="entry name" value="Nucleotide-bd_a/b_plait_sf"/>
</dbReference>
<evidence type="ECO:0000256" key="8">
    <source>
        <dbReference type="ARBA" id="ARBA00023015"/>
    </source>
</evidence>
<keyword evidence="9 17" id="KW-0238">DNA-binding</keyword>
<dbReference type="GO" id="GO:0006397">
    <property type="term" value="P:mRNA processing"/>
    <property type="evidence" value="ECO:0007669"/>
    <property type="project" value="UniProtKB-KW"/>
</dbReference>
<evidence type="ECO:0000256" key="5">
    <source>
        <dbReference type="ARBA" id="ARBA00022664"/>
    </source>
</evidence>
<dbReference type="PROSITE" id="PS50102">
    <property type="entry name" value="RRM"/>
    <property type="match status" value="2"/>
</dbReference>
<dbReference type="Proteomes" id="UP000037510">
    <property type="component" value="Unassembled WGS sequence"/>
</dbReference>
<feature type="compositionally biased region" description="Gly residues" evidence="15">
    <location>
        <begin position="318"/>
        <end position="329"/>
    </location>
</feature>
<evidence type="ECO:0000256" key="11">
    <source>
        <dbReference type="ARBA" id="ARBA00023163"/>
    </source>
</evidence>
<evidence type="ECO:0000313" key="18">
    <source>
        <dbReference type="Proteomes" id="UP000037510"/>
    </source>
</evidence>
<organism evidence="17 18">
    <name type="scientific">Operophtera brumata</name>
    <name type="common">Winter moth</name>
    <name type="synonym">Phalaena brumata</name>
    <dbReference type="NCBI Taxonomy" id="104452"/>
    <lineage>
        <taxon>Eukaryota</taxon>
        <taxon>Metazoa</taxon>
        <taxon>Ecdysozoa</taxon>
        <taxon>Arthropoda</taxon>
        <taxon>Hexapoda</taxon>
        <taxon>Insecta</taxon>
        <taxon>Pterygota</taxon>
        <taxon>Neoptera</taxon>
        <taxon>Endopterygota</taxon>
        <taxon>Lepidoptera</taxon>
        <taxon>Glossata</taxon>
        <taxon>Ditrysia</taxon>
        <taxon>Geometroidea</taxon>
        <taxon>Geometridae</taxon>
        <taxon>Larentiinae</taxon>
        <taxon>Operophtera</taxon>
    </lineage>
</organism>
<comment type="subcellular location">
    <subcellularLocation>
        <location evidence="2">Mitochondrion</location>
    </subcellularLocation>
    <subcellularLocation>
        <location evidence="1">Nucleus</location>
    </subcellularLocation>
</comment>
<feature type="region of interest" description="Disordered" evidence="15">
    <location>
        <begin position="309"/>
        <end position="329"/>
    </location>
</feature>
<keyword evidence="8" id="KW-0805">Transcription regulation</keyword>
<dbReference type="OrthoDB" id="2020831at2759"/>
<evidence type="ECO:0000256" key="3">
    <source>
        <dbReference type="ARBA" id="ARBA00018889"/>
    </source>
</evidence>
<feature type="region of interest" description="Disordered" evidence="15">
    <location>
        <begin position="260"/>
        <end position="295"/>
    </location>
</feature>
<keyword evidence="4" id="KW-0678">Repressor</keyword>
<dbReference type="GO" id="GO:0003690">
    <property type="term" value="F:double-stranded DNA binding"/>
    <property type="evidence" value="ECO:0007669"/>
    <property type="project" value="UniProtKB-ARBA"/>
</dbReference>
<gene>
    <name evidence="17" type="ORF">OBRU01_22143</name>
</gene>
<evidence type="ECO:0000256" key="2">
    <source>
        <dbReference type="ARBA" id="ARBA00004173"/>
    </source>
</evidence>
<dbReference type="SMART" id="SM00360">
    <property type="entry name" value="RRM"/>
    <property type="match status" value="2"/>
</dbReference>
<evidence type="ECO:0000256" key="10">
    <source>
        <dbReference type="ARBA" id="ARBA00023128"/>
    </source>
</evidence>
<evidence type="ECO:0000256" key="13">
    <source>
        <dbReference type="ARBA" id="ARBA00023242"/>
    </source>
</evidence>
<proteinExistence type="predicted"/>
<dbReference type="Gene3D" id="3.30.70.330">
    <property type="match status" value="2"/>
</dbReference>
<keyword evidence="12" id="KW-0508">mRNA splicing</keyword>
<dbReference type="CDD" id="cd12321">
    <property type="entry name" value="RRM1_TDP43"/>
    <property type="match status" value="1"/>
</dbReference>
<dbReference type="SUPFAM" id="SSF54928">
    <property type="entry name" value="RNA-binding domain, RBD"/>
    <property type="match status" value="2"/>
</dbReference>
<feature type="compositionally biased region" description="Low complexity" evidence="15">
    <location>
        <begin position="286"/>
        <end position="295"/>
    </location>
</feature>
<dbReference type="Pfam" id="PF18694">
    <property type="entry name" value="TDP-43_N"/>
    <property type="match status" value="1"/>
</dbReference>
<evidence type="ECO:0000256" key="14">
    <source>
        <dbReference type="PROSITE-ProRule" id="PRU00176"/>
    </source>
</evidence>
<dbReference type="GO" id="GO:0000785">
    <property type="term" value="C:chromatin"/>
    <property type="evidence" value="ECO:0007669"/>
    <property type="project" value="TreeGrafter"/>
</dbReference>
<dbReference type="Pfam" id="PF00076">
    <property type="entry name" value="RRM_1"/>
    <property type="match status" value="2"/>
</dbReference>
<dbReference type="CDD" id="cd12322">
    <property type="entry name" value="RRM2_TDP43"/>
    <property type="match status" value="1"/>
</dbReference>
<evidence type="ECO:0000256" key="9">
    <source>
        <dbReference type="ARBA" id="ARBA00023125"/>
    </source>
</evidence>
<accession>A0A0L7KS51</accession>
<dbReference type="PANTHER" id="PTHR48033">
    <property type="entry name" value="RNA-BINDING (RRM/RBD/RNP MOTIFS) FAMILY PROTEIN"/>
    <property type="match status" value="1"/>
</dbReference>
<dbReference type="InterPro" id="IPR035979">
    <property type="entry name" value="RBD_domain_sf"/>
</dbReference>
<evidence type="ECO:0000256" key="15">
    <source>
        <dbReference type="SAM" id="MobiDB-lite"/>
    </source>
</evidence>
<evidence type="ECO:0000256" key="1">
    <source>
        <dbReference type="ARBA" id="ARBA00004123"/>
    </source>
</evidence>
<keyword evidence="6" id="KW-0677">Repeat</keyword>
<dbReference type="GO" id="GO:0010468">
    <property type="term" value="P:regulation of gene expression"/>
    <property type="evidence" value="ECO:0007669"/>
    <property type="project" value="TreeGrafter"/>
</dbReference>
<dbReference type="AlphaFoldDB" id="A0A0L7KS51"/>
<keyword evidence="18" id="KW-1185">Reference proteome</keyword>
<evidence type="ECO:0000256" key="7">
    <source>
        <dbReference type="ARBA" id="ARBA00022884"/>
    </source>
</evidence>
<dbReference type="EMBL" id="JTDY01006591">
    <property type="protein sequence ID" value="KOB65854.1"/>
    <property type="molecule type" value="Genomic_DNA"/>
</dbReference>
<keyword evidence="7 14" id="KW-0694">RNA-binding</keyword>
<dbReference type="GO" id="GO:0003723">
    <property type="term" value="F:RNA binding"/>
    <property type="evidence" value="ECO:0007669"/>
    <property type="project" value="UniProtKB-UniRule"/>
</dbReference>
<keyword evidence="10" id="KW-0496">Mitochondrion</keyword>
<reference evidence="17 18" key="1">
    <citation type="journal article" date="2015" name="Genome Biol. Evol.">
        <title>The genome of winter moth (Operophtera brumata) provides a genomic perspective on sexual dimorphism and phenology.</title>
        <authorList>
            <person name="Derks M.F."/>
            <person name="Smit S."/>
            <person name="Salis L."/>
            <person name="Schijlen E."/>
            <person name="Bossers A."/>
            <person name="Mateman C."/>
            <person name="Pijl A.S."/>
            <person name="de Ridder D."/>
            <person name="Groenen M.A."/>
            <person name="Visser M.E."/>
            <person name="Megens H.J."/>
        </authorList>
    </citation>
    <scope>NUCLEOTIDE SEQUENCE [LARGE SCALE GENOMIC DNA]</scope>
    <source>
        <strain evidence="17">WM2013NL</strain>
        <tissue evidence="17">Head and thorax</tissue>
    </source>
</reference>
<dbReference type="FunFam" id="3.30.70.330:FF:000107">
    <property type="entry name" value="TAR DNA-binding protein 43"/>
    <property type="match status" value="1"/>
</dbReference>
<evidence type="ECO:0000256" key="12">
    <source>
        <dbReference type="ARBA" id="ARBA00023187"/>
    </source>
</evidence>
<feature type="compositionally biased region" description="Polar residues" evidence="15">
    <location>
        <begin position="385"/>
        <end position="411"/>
    </location>
</feature>
<name>A0A0L7KS51_OPEBR</name>
<feature type="region of interest" description="Disordered" evidence="15">
    <location>
        <begin position="366"/>
        <end position="411"/>
    </location>
</feature>
<feature type="compositionally biased region" description="Polar residues" evidence="15">
    <location>
        <begin position="260"/>
        <end position="277"/>
    </location>
</feature>
<evidence type="ECO:0000256" key="4">
    <source>
        <dbReference type="ARBA" id="ARBA00022491"/>
    </source>
</evidence>
<comment type="caution">
    <text evidence="17">The sequence shown here is derived from an EMBL/GenBank/DDBJ whole genome shotgun (WGS) entry which is preliminary data.</text>
</comment>
<dbReference type="GO" id="GO:0005654">
    <property type="term" value="C:nucleoplasm"/>
    <property type="evidence" value="ECO:0007669"/>
    <property type="project" value="TreeGrafter"/>
</dbReference>
<feature type="domain" description="RRM" evidence="16">
    <location>
        <begin position="191"/>
        <end position="262"/>
    </location>
</feature>
<sequence>MSFEYLPVAEDENEEPIELPVEEDGTLMLTTVSAQFPGCCGLKYRHPETKTIRGIRLRDGRLYAPPEGWGNQLYICSFPKESKRKSGENSDASSSKNKRNDNLCSDLIVLGLPWKATEQTVREYFEKFGEVLMAQLKRDPKTGMSKGFAFIRFASYTSQMRVLAQRHMIDGRWCDVRIPNSKEGSVASMPCKVFVGRCTEDLSANDLREYFSQFGEVTDVFIPKPFRAFSFITFLDPEVAQSLCGQDHIIKGVSVNVSNASPKQNKGAANQRNMSNRSYEEGHPQNASNNNSWSSRNMDMVNMQALSMSGQHGQSAVAGGGGQGQGGSMPLGMGGMPVNQALVAAALNQAAGWGLINNIPSGGSEQGAFAGPASSAPPAPPNFLSWMQQGNSAQGPSSQWGQRHQSQGHSV</sequence>
<keyword evidence="5" id="KW-0507">mRNA processing</keyword>
<dbReference type="FunFam" id="3.30.70.330:FF:000098">
    <property type="entry name" value="TAR DNA-binding protein 43"/>
    <property type="match status" value="1"/>
</dbReference>
<keyword evidence="13" id="KW-0539">Nucleus</keyword>
<protein>
    <recommendedName>
        <fullName evidence="3">TAR DNA-binding protein 43</fullName>
    </recommendedName>
</protein>
<evidence type="ECO:0000313" key="17">
    <source>
        <dbReference type="EMBL" id="KOB65854.1"/>
    </source>
</evidence>
<dbReference type="GO" id="GO:0005739">
    <property type="term" value="C:mitochondrion"/>
    <property type="evidence" value="ECO:0007669"/>
    <property type="project" value="UniProtKB-SubCell"/>
</dbReference>
<dbReference type="InterPro" id="IPR000504">
    <property type="entry name" value="RRM_dom"/>
</dbReference>
<evidence type="ECO:0000256" key="6">
    <source>
        <dbReference type="ARBA" id="ARBA00022737"/>
    </source>
</evidence>